<proteinExistence type="predicted"/>
<dbReference type="InterPro" id="IPR011990">
    <property type="entry name" value="TPR-like_helical_dom_sf"/>
</dbReference>
<name>A0A448X2N0_9PLAT</name>
<dbReference type="InterPro" id="IPR019734">
    <property type="entry name" value="TPR_rpt"/>
</dbReference>
<evidence type="ECO:0000313" key="3">
    <source>
        <dbReference type="Proteomes" id="UP000784294"/>
    </source>
</evidence>
<reference evidence="2" key="1">
    <citation type="submission" date="2018-11" db="EMBL/GenBank/DDBJ databases">
        <authorList>
            <consortium name="Pathogen Informatics"/>
        </authorList>
    </citation>
    <scope>NUCLEOTIDE SEQUENCE</scope>
</reference>
<protein>
    <submittedName>
        <fullName evidence="2">Uncharacterized protein</fullName>
    </submittedName>
</protein>
<dbReference type="Gene3D" id="1.25.40.10">
    <property type="entry name" value="Tetratricopeptide repeat domain"/>
    <property type="match status" value="1"/>
</dbReference>
<dbReference type="EMBL" id="CAAALY010080439">
    <property type="protein sequence ID" value="VEL26466.1"/>
    <property type="molecule type" value="Genomic_DNA"/>
</dbReference>
<dbReference type="OrthoDB" id="1726119at2759"/>
<gene>
    <name evidence="2" type="ORF">PXEA_LOCUS19906</name>
</gene>
<dbReference type="SUPFAM" id="SSF48452">
    <property type="entry name" value="TPR-like"/>
    <property type="match status" value="2"/>
</dbReference>
<dbReference type="Pfam" id="PF00515">
    <property type="entry name" value="TPR_1"/>
    <property type="match status" value="1"/>
</dbReference>
<feature type="repeat" description="TPR" evidence="1">
    <location>
        <begin position="48"/>
        <end position="81"/>
    </location>
</feature>
<dbReference type="Proteomes" id="UP000784294">
    <property type="component" value="Unassembled WGS sequence"/>
</dbReference>
<dbReference type="GO" id="GO:0034975">
    <property type="term" value="P:protein folding in endoplasmic reticulum"/>
    <property type="evidence" value="ECO:0007669"/>
    <property type="project" value="TreeGrafter"/>
</dbReference>
<keyword evidence="1" id="KW-0802">TPR repeat</keyword>
<dbReference type="PANTHER" id="PTHR44140">
    <property type="entry name" value="LD25575P"/>
    <property type="match status" value="1"/>
</dbReference>
<keyword evidence="3" id="KW-1185">Reference proteome</keyword>
<dbReference type="InterPro" id="IPR051727">
    <property type="entry name" value="DnaJ_C3_Co-chaperones"/>
</dbReference>
<dbReference type="GO" id="GO:0051787">
    <property type="term" value="F:misfolded protein binding"/>
    <property type="evidence" value="ECO:0007669"/>
    <property type="project" value="TreeGrafter"/>
</dbReference>
<dbReference type="GO" id="GO:0005783">
    <property type="term" value="C:endoplasmic reticulum"/>
    <property type="evidence" value="ECO:0007669"/>
    <property type="project" value="TreeGrafter"/>
</dbReference>
<dbReference type="PROSITE" id="PS50005">
    <property type="entry name" value="TPR"/>
    <property type="match status" value="1"/>
</dbReference>
<dbReference type="SMART" id="SM00028">
    <property type="entry name" value="TPR"/>
    <property type="match status" value="3"/>
</dbReference>
<organism evidence="2 3">
    <name type="scientific">Protopolystoma xenopodis</name>
    <dbReference type="NCBI Taxonomy" id="117903"/>
    <lineage>
        <taxon>Eukaryota</taxon>
        <taxon>Metazoa</taxon>
        <taxon>Spiralia</taxon>
        <taxon>Lophotrochozoa</taxon>
        <taxon>Platyhelminthes</taxon>
        <taxon>Monogenea</taxon>
        <taxon>Polyopisthocotylea</taxon>
        <taxon>Polystomatidea</taxon>
        <taxon>Polystomatidae</taxon>
        <taxon>Protopolystoma</taxon>
    </lineage>
</organism>
<comment type="caution">
    <text evidence="2">The sequence shown here is derived from an EMBL/GenBank/DDBJ whole genome shotgun (WGS) entry which is preliminary data.</text>
</comment>
<dbReference type="AlphaFoldDB" id="A0A448X2N0"/>
<sequence length="330" mass="37209">MSCFTELISANVDIEHVLEKGTKLLASGQLMDALSLYSQAVDADSKNFIAYYRRATAYLAMGKTKMALPDLEKTLELNPGYIPAVKQRASIYLKMGRFSDSISDYSFLTSHDPEAESKINLVISLRDKKEETSRLISGRKYSEAISLLDSLIESVSLSQELREMRGTCYLNLQEIQKGIQDLRNGAHLTNDNRAGLLHLSILMYEFGLAVQSLEEIRECLRLDQDDKPCLEHYKRVKNLAKAIKGAQEASEAGRYDECIKEAEKIISYESKNQEYILQAKVNLCHCKAKSGAIDSVEYCEKVVERYPESTDYQCNLAEALINADRLDEGK</sequence>
<dbReference type="PANTHER" id="PTHR44140:SF2">
    <property type="entry name" value="LD25575P"/>
    <property type="match status" value="1"/>
</dbReference>
<evidence type="ECO:0000313" key="2">
    <source>
        <dbReference type="EMBL" id="VEL26466.1"/>
    </source>
</evidence>
<dbReference type="GO" id="GO:0051087">
    <property type="term" value="F:protein-folding chaperone binding"/>
    <property type="evidence" value="ECO:0007669"/>
    <property type="project" value="TreeGrafter"/>
</dbReference>
<accession>A0A448X2N0</accession>
<evidence type="ECO:0000256" key="1">
    <source>
        <dbReference type="PROSITE-ProRule" id="PRU00339"/>
    </source>
</evidence>